<protein>
    <submittedName>
        <fullName evidence="11">Carbonic anhydrase</fullName>
    </submittedName>
</protein>
<feature type="domain" description="SLC26A/SulP transporter" evidence="10">
    <location>
        <begin position="12"/>
        <end position="364"/>
    </location>
</feature>
<evidence type="ECO:0000256" key="6">
    <source>
        <dbReference type="ARBA" id="ARBA00024993"/>
    </source>
</evidence>
<dbReference type="Gene3D" id="3.40.1050.10">
    <property type="entry name" value="Carbonic anhydrase"/>
    <property type="match status" value="1"/>
</dbReference>
<evidence type="ECO:0000256" key="5">
    <source>
        <dbReference type="ARBA" id="ARBA00023136"/>
    </source>
</evidence>
<evidence type="ECO:0000256" key="4">
    <source>
        <dbReference type="ARBA" id="ARBA00022989"/>
    </source>
</evidence>
<feature type="transmembrane region" description="Helical" evidence="9">
    <location>
        <begin position="235"/>
        <end position="260"/>
    </location>
</feature>
<dbReference type="Proteomes" id="UP000323380">
    <property type="component" value="Unassembled WGS sequence"/>
</dbReference>
<feature type="transmembrane region" description="Helical" evidence="9">
    <location>
        <begin position="83"/>
        <end position="105"/>
    </location>
</feature>
<evidence type="ECO:0000259" key="10">
    <source>
        <dbReference type="Pfam" id="PF00916"/>
    </source>
</evidence>
<sequence>MTSKPLSVPSSLRHDLLASFVVFLVAIPLSLGIAVAAGAPVEAGLIAAAVGGIVAGAVGGSPLQVSGPAAGLTVIVAELVQTYGWRATCTITLLGGLLQILLGACRIARAALAVSPAVVHGMLAGVGVVIVLAQAHVVLGGGPEESALANLRELPGQLAHPRPDPALLGGLTVLVLLAWSRLPRGGRLRLVPGPLPAVALATLAAWSLGSDAARVDLPDSLLGGWSAPVAPHGSLPGVVGAVVSVALVAAVESLLCGVAIDRARPAGVPRADLDRDLVGQGAGNAVSGLLGGLPIAGVIVRSAANLEAGARSRWSAVLHGVWVLVLALACGPLIEQVPVAALAALLIVLGVRLTDLGRVRDLRHHREAPAYYATLAGVVLLGLGEGVLLGIGIMALLALRRLTRLSVRAERLVPAPDDGPAPPRVHVVVEGTLTFLGVPRLSGVLQDVPPGAHVDLDLNVDFMDHAAFDAVHRWRMAHERQGGRVDIDEVHEAWYERAVTGEMSAPRKSPPPSRWWAPWANRRRRPRAELDAPEVSPATVLLNGVREYHGRTARLVRPIMAELAMAQKPEHLFITCVDSRIVPNIITASGPGDLFINRNVGALVPRHGSRTPDDSVAATVEYATNVLDIRTITVCGHSNCGAMAALLAGGAEVEHLTALSRWLKHGNHSLARFLAEEPPGTDEPPLTRLCKINVMQQLDNLLSYPWLRERVEAGEIELVGLYLDLQSAEVEMFDRARGAFVPVPDEPVPDEPVPAEAPRSWTVG</sequence>
<name>A0A5D0NFT0_9ACTN</name>
<evidence type="ECO:0000256" key="8">
    <source>
        <dbReference type="SAM" id="MobiDB-lite"/>
    </source>
</evidence>
<dbReference type="InterPro" id="IPR011547">
    <property type="entry name" value="SLC26A/SulP_dom"/>
</dbReference>
<comment type="similarity">
    <text evidence="2">Belongs to the beta-class carbonic anhydrase family.</text>
</comment>
<dbReference type="Pfam" id="PF00484">
    <property type="entry name" value="Pro_CA"/>
    <property type="match status" value="1"/>
</dbReference>
<feature type="transmembrane region" description="Helical" evidence="9">
    <location>
        <begin position="16"/>
        <end position="36"/>
    </location>
</feature>
<reference evidence="11 12" key="1">
    <citation type="submission" date="2019-08" db="EMBL/GenBank/DDBJ databases">
        <title>Actinomadura sp. nov. CYP1-5 isolated from mountain soil.</title>
        <authorList>
            <person name="Songsumanus A."/>
            <person name="Kuncharoen N."/>
            <person name="Kudo T."/>
            <person name="Yuki M."/>
            <person name="Igarashi Y."/>
            <person name="Tanasupawat S."/>
        </authorList>
    </citation>
    <scope>NUCLEOTIDE SEQUENCE [LARGE SCALE GENOMIC DNA]</scope>
    <source>
        <strain evidence="11 12">JCM 14158</strain>
    </source>
</reference>
<feature type="binding site" evidence="7">
    <location>
        <position position="637"/>
    </location>
    <ligand>
        <name>Zn(2+)</name>
        <dbReference type="ChEBI" id="CHEBI:29105"/>
    </ligand>
</feature>
<feature type="transmembrane region" description="Helical" evidence="9">
    <location>
        <begin position="194"/>
        <end position="215"/>
    </location>
</feature>
<dbReference type="InterPro" id="IPR001765">
    <property type="entry name" value="Carbonic_anhydrase"/>
</dbReference>
<dbReference type="Pfam" id="PF00916">
    <property type="entry name" value="Sulfate_transp"/>
    <property type="match status" value="1"/>
</dbReference>
<comment type="cofactor">
    <cofactor evidence="7">
        <name>Zn(2+)</name>
        <dbReference type="ChEBI" id="CHEBI:29105"/>
    </cofactor>
    <text evidence="7">Binds 1 zinc ion per subunit.</text>
</comment>
<evidence type="ECO:0000313" key="12">
    <source>
        <dbReference type="Proteomes" id="UP000323380"/>
    </source>
</evidence>
<feature type="binding site" evidence="7">
    <location>
        <position position="640"/>
    </location>
    <ligand>
        <name>Zn(2+)</name>
        <dbReference type="ChEBI" id="CHEBI:29105"/>
    </ligand>
</feature>
<keyword evidence="12" id="KW-1185">Reference proteome</keyword>
<dbReference type="STRING" id="1220554.GCA_001552135_03844"/>
<evidence type="ECO:0000256" key="9">
    <source>
        <dbReference type="SAM" id="Phobius"/>
    </source>
</evidence>
<dbReference type="GO" id="GO:0016020">
    <property type="term" value="C:membrane"/>
    <property type="evidence" value="ECO:0007669"/>
    <property type="project" value="UniProtKB-SubCell"/>
</dbReference>
<dbReference type="InterPro" id="IPR001902">
    <property type="entry name" value="SLC26A/SulP_fam"/>
</dbReference>
<organism evidence="11 12">
    <name type="scientific">Actinomadura chibensis</name>
    <dbReference type="NCBI Taxonomy" id="392828"/>
    <lineage>
        <taxon>Bacteria</taxon>
        <taxon>Bacillati</taxon>
        <taxon>Actinomycetota</taxon>
        <taxon>Actinomycetes</taxon>
        <taxon>Streptosporangiales</taxon>
        <taxon>Thermomonosporaceae</taxon>
        <taxon>Actinomadura</taxon>
    </lineage>
</organism>
<comment type="function">
    <text evidence="6">Catalyzes the reversible hydration of carbon dioxide to form bicarbonate.</text>
</comment>
<dbReference type="GO" id="GO:0004089">
    <property type="term" value="F:carbonate dehydratase activity"/>
    <property type="evidence" value="ECO:0007669"/>
    <property type="project" value="InterPro"/>
</dbReference>
<feature type="region of interest" description="Disordered" evidence="8">
    <location>
        <begin position="743"/>
        <end position="764"/>
    </location>
</feature>
<keyword evidence="3 9" id="KW-0812">Transmembrane</keyword>
<feature type="transmembrane region" description="Helical" evidence="9">
    <location>
        <begin position="165"/>
        <end position="182"/>
    </location>
</feature>
<evidence type="ECO:0000256" key="7">
    <source>
        <dbReference type="PIRSR" id="PIRSR601765-1"/>
    </source>
</evidence>
<keyword evidence="7" id="KW-0479">Metal-binding</keyword>
<feature type="binding site" evidence="7">
    <location>
        <position position="576"/>
    </location>
    <ligand>
        <name>Zn(2+)</name>
        <dbReference type="ChEBI" id="CHEBI:29105"/>
    </ligand>
</feature>
<dbReference type="AlphaFoldDB" id="A0A5D0NFT0"/>
<feature type="transmembrane region" description="Helical" evidence="9">
    <location>
        <begin position="371"/>
        <end position="399"/>
    </location>
</feature>
<keyword evidence="7" id="KW-0862">Zinc</keyword>
<feature type="transmembrane region" description="Helical" evidence="9">
    <location>
        <begin position="43"/>
        <end position="63"/>
    </location>
</feature>
<dbReference type="InterPro" id="IPR036874">
    <property type="entry name" value="Carbonic_anhydrase_sf"/>
</dbReference>
<feature type="binding site" evidence="7">
    <location>
        <position position="578"/>
    </location>
    <ligand>
        <name>Zn(2+)</name>
        <dbReference type="ChEBI" id="CHEBI:29105"/>
    </ligand>
</feature>
<dbReference type="EMBL" id="VSFG01000007">
    <property type="protein sequence ID" value="TYB43051.1"/>
    <property type="molecule type" value="Genomic_DNA"/>
</dbReference>
<accession>A0A5D0NFT0</accession>
<feature type="transmembrane region" description="Helical" evidence="9">
    <location>
        <begin position="321"/>
        <end position="351"/>
    </location>
</feature>
<dbReference type="PANTHER" id="PTHR11814">
    <property type="entry name" value="SULFATE TRANSPORTER"/>
    <property type="match status" value="1"/>
</dbReference>
<evidence type="ECO:0000256" key="3">
    <source>
        <dbReference type="ARBA" id="ARBA00022692"/>
    </source>
</evidence>
<dbReference type="RefSeq" id="WP_067893027.1">
    <property type="nucleotide sequence ID" value="NZ_VSFG01000007.1"/>
</dbReference>
<comment type="subcellular location">
    <subcellularLocation>
        <location evidence="1">Membrane</location>
        <topology evidence="1">Multi-pass membrane protein</topology>
    </subcellularLocation>
</comment>
<dbReference type="GO" id="GO:0008270">
    <property type="term" value="F:zinc ion binding"/>
    <property type="evidence" value="ECO:0007669"/>
    <property type="project" value="InterPro"/>
</dbReference>
<dbReference type="SUPFAM" id="SSF53056">
    <property type="entry name" value="beta-carbonic anhydrase, cab"/>
    <property type="match status" value="1"/>
</dbReference>
<proteinExistence type="inferred from homology"/>
<evidence type="ECO:0000256" key="2">
    <source>
        <dbReference type="ARBA" id="ARBA00006217"/>
    </source>
</evidence>
<comment type="caution">
    <text evidence="11">The sequence shown here is derived from an EMBL/GenBank/DDBJ whole genome shotgun (WGS) entry which is preliminary data.</text>
</comment>
<keyword evidence="5 9" id="KW-0472">Membrane</keyword>
<evidence type="ECO:0000313" key="11">
    <source>
        <dbReference type="EMBL" id="TYB43051.1"/>
    </source>
</evidence>
<feature type="transmembrane region" description="Helical" evidence="9">
    <location>
        <begin position="117"/>
        <end position="139"/>
    </location>
</feature>
<evidence type="ECO:0000256" key="1">
    <source>
        <dbReference type="ARBA" id="ARBA00004141"/>
    </source>
</evidence>
<dbReference type="SMART" id="SM00947">
    <property type="entry name" value="Pro_CA"/>
    <property type="match status" value="1"/>
</dbReference>
<gene>
    <name evidence="11" type="ORF">FXF69_30410</name>
</gene>
<dbReference type="GO" id="GO:0055085">
    <property type="term" value="P:transmembrane transport"/>
    <property type="evidence" value="ECO:0007669"/>
    <property type="project" value="InterPro"/>
</dbReference>
<keyword evidence="4 9" id="KW-1133">Transmembrane helix</keyword>